<name>A0ABY8LEY2_9RHOB</name>
<evidence type="ECO:0000313" key="2">
    <source>
        <dbReference type="Proteomes" id="UP001243420"/>
    </source>
</evidence>
<dbReference type="InterPro" id="IPR011990">
    <property type="entry name" value="TPR-like_helical_dom_sf"/>
</dbReference>
<protein>
    <submittedName>
        <fullName evidence="1">Tetratricopeptide repeat protein</fullName>
    </submittedName>
</protein>
<dbReference type="Pfam" id="PF14559">
    <property type="entry name" value="TPR_19"/>
    <property type="match status" value="1"/>
</dbReference>
<dbReference type="EMBL" id="CP122537">
    <property type="protein sequence ID" value="WGH78733.1"/>
    <property type="molecule type" value="Genomic_DNA"/>
</dbReference>
<gene>
    <name evidence="1" type="ORF">P8627_00275</name>
</gene>
<organism evidence="1 2">
    <name type="scientific">Jannaschia ovalis</name>
    <dbReference type="NCBI Taxonomy" id="3038773"/>
    <lineage>
        <taxon>Bacteria</taxon>
        <taxon>Pseudomonadati</taxon>
        <taxon>Pseudomonadota</taxon>
        <taxon>Alphaproteobacteria</taxon>
        <taxon>Rhodobacterales</taxon>
        <taxon>Roseobacteraceae</taxon>
        <taxon>Jannaschia</taxon>
    </lineage>
</organism>
<dbReference type="Proteomes" id="UP001243420">
    <property type="component" value="Chromosome"/>
</dbReference>
<dbReference type="Gene3D" id="1.25.40.10">
    <property type="entry name" value="Tetratricopeptide repeat domain"/>
    <property type="match status" value="1"/>
</dbReference>
<dbReference type="RefSeq" id="WP_279965484.1">
    <property type="nucleotide sequence ID" value="NZ_CP122537.1"/>
</dbReference>
<dbReference type="SUPFAM" id="SSF48452">
    <property type="entry name" value="TPR-like"/>
    <property type="match status" value="1"/>
</dbReference>
<reference evidence="1 2" key="1">
    <citation type="submission" date="2023-04" db="EMBL/GenBank/DDBJ databases">
        <title>Jannaschia ovalis sp. nov., a marine bacterium isolated from sea tidal flat.</title>
        <authorList>
            <person name="Kwon D.Y."/>
            <person name="Kim J.-J."/>
        </authorList>
    </citation>
    <scope>NUCLEOTIDE SEQUENCE [LARGE SCALE GENOMIC DNA]</scope>
    <source>
        <strain evidence="1 2">GRR-S6-38</strain>
    </source>
</reference>
<accession>A0ABY8LEY2</accession>
<evidence type="ECO:0000313" key="1">
    <source>
        <dbReference type="EMBL" id="WGH78733.1"/>
    </source>
</evidence>
<sequence length="246" mass="26639">MRFTGGFMVSVLAVVLLAAAVLLVPSRADEATLLLRDGKARLALSVAEDAIEADPADERALRILAQTQMHLGRTRAAETTLRRRMDVTGPTHLALLDLGRLYRSLGRPQDAAAYFLELPAETLTQGEQAYVAGWLRRARDPETERAFLAAVLRGGNLDQAGTQRYAELLAASGQSRESLEVFRALDQKGELDHRGMLQFYGVLLASGSVQEAAERAAAWAAGPGSEQLVEGIAQLDVAFAREEARN</sequence>
<proteinExistence type="predicted"/>
<keyword evidence="2" id="KW-1185">Reference proteome</keyword>